<feature type="transmembrane region" description="Helical" evidence="4">
    <location>
        <begin position="106"/>
        <end position="130"/>
    </location>
</feature>
<feature type="transmembrane region" description="Helical" evidence="4">
    <location>
        <begin position="315"/>
        <end position="336"/>
    </location>
</feature>
<name>A0A4R6QL46_9BURK</name>
<dbReference type="InterPro" id="IPR011701">
    <property type="entry name" value="MFS"/>
</dbReference>
<feature type="transmembrane region" description="Helical" evidence="4">
    <location>
        <begin position="20"/>
        <end position="44"/>
    </location>
</feature>
<dbReference type="PROSITE" id="PS50850">
    <property type="entry name" value="MFS"/>
    <property type="match status" value="1"/>
</dbReference>
<reference evidence="6 7" key="1">
    <citation type="submission" date="2019-03" db="EMBL/GenBank/DDBJ databases">
        <title>Genomic Encyclopedia of Type Strains, Phase IV (KMG-IV): sequencing the most valuable type-strain genomes for metagenomic binning, comparative biology and taxonomic classification.</title>
        <authorList>
            <person name="Goeker M."/>
        </authorList>
    </citation>
    <scope>NUCLEOTIDE SEQUENCE [LARGE SCALE GENOMIC DNA]</scope>
    <source>
        <strain evidence="6 7">DSM 16998</strain>
    </source>
</reference>
<accession>A0A4R6QL46</accession>
<keyword evidence="2 4" id="KW-1133">Transmembrane helix</keyword>
<dbReference type="EMBL" id="SNXS01000005">
    <property type="protein sequence ID" value="TDP63299.1"/>
    <property type="molecule type" value="Genomic_DNA"/>
</dbReference>
<dbReference type="PANTHER" id="PTHR11360">
    <property type="entry name" value="MONOCARBOXYLATE TRANSPORTER"/>
    <property type="match status" value="1"/>
</dbReference>
<dbReference type="SUPFAM" id="SSF103473">
    <property type="entry name" value="MFS general substrate transporter"/>
    <property type="match status" value="1"/>
</dbReference>
<evidence type="ECO:0000256" key="2">
    <source>
        <dbReference type="ARBA" id="ARBA00022989"/>
    </source>
</evidence>
<feature type="transmembrane region" description="Helical" evidence="4">
    <location>
        <begin position="56"/>
        <end position="74"/>
    </location>
</feature>
<organism evidence="6 7">
    <name type="scientific">Roseateles toxinivorans</name>
    <dbReference type="NCBI Taxonomy" id="270368"/>
    <lineage>
        <taxon>Bacteria</taxon>
        <taxon>Pseudomonadati</taxon>
        <taxon>Pseudomonadota</taxon>
        <taxon>Betaproteobacteria</taxon>
        <taxon>Burkholderiales</taxon>
        <taxon>Sphaerotilaceae</taxon>
        <taxon>Roseateles</taxon>
    </lineage>
</organism>
<dbReference type="InterPro" id="IPR020846">
    <property type="entry name" value="MFS_dom"/>
</dbReference>
<feature type="transmembrane region" description="Helical" evidence="4">
    <location>
        <begin position="223"/>
        <end position="242"/>
    </location>
</feature>
<dbReference type="Proteomes" id="UP000295361">
    <property type="component" value="Unassembled WGS sequence"/>
</dbReference>
<dbReference type="CDD" id="cd17355">
    <property type="entry name" value="MFS_YcxA_like"/>
    <property type="match status" value="1"/>
</dbReference>
<dbReference type="PANTHER" id="PTHR11360:SF290">
    <property type="entry name" value="MONOCARBOXYLATE MFS PERMEASE"/>
    <property type="match status" value="1"/>
</dbReference>
<evidence type="ECO:0000256" key="1">
    <source>
        <dbReference type="ARBA" id="ARBA00022692"/>
    </source>
</evidence>
<dbReference type="Gene3D" id="1.20.1250.20">
    <property type="entry name" value="MFS general substrate transporter like domains"/>
    <property type="match status" value="1"/>
</dbReference>
<evidence type="ECO:0000313" key="7">
    <source>
        <dbReference type="Proteomes" id="UP000295361"/>
    </source>
</evidence>
<feature type="domain" description="Major facilitator superfamily (MFS) profile" evidence="5">
    <location>
        <begin position="18"/>
        <end position="404"/>
    </location>
</feature>
<feature type="transmembrane region" description="Helical" evidence="4">
    <location>
        <begin position="142"/>
        <end position="161"/>
    </location>
</feature>
<sequence length="421" mass="44217">MSTSPADPSLIDSRTAAWRLLVTLGLVVLGNSCMYVVAVVLPTVQAEFGISRADASLPYTLMMVSLGLGGLVTGRLADRHGLMPVLWIGALAVCGGFVWAGLSGSIWTFGLAHALLGFFGSSSTFAPLLADTALWWNRRRGIAVAICASGNYIAGAVWPPIVQHGIDTIGWRQTYVLLGIVCGLGVFALSLRMRQRPPLVSHAPTSASAPVFDRSRPFGLQPAHAQLLLCVAGVACCVAMAMPQVHIVAYCTDLGFGAARGAQMLSLMLACGIVSRLVFGLICDRIGGIRTLLLGSALQGIALLLFLPFDGLVPLYVVSALFGLFQGGIVPTYAIIVREHFEPQEAGARVGAVIMATLVGMALGGWMSGWVFDVTGSYDAAFLNGIAWNLLNLAVAGWLFWRVRGLGRGVGPVPVVAARGG</sequence>
<dbReference type="RefSeq" id="WP_133702476.1">
    <property type="nucleotide sequence ID" value="NZ_SNXS01000005.1"/>
</dbReference>
<keyword evidence="1 4" id="KW-0812">Transmembrane</keyword>
<gene>
    <name evidence="6" type="ORF">DES47_105304</name>
</gene>
<protein>
    <submittedName>
        <fullName evidence="6">Sugar phosphate permease</fullName>
    </submittedName>
</protein>
<keyword evidence="3 4" id="KW-0472">Membrane</keyword>
<evidence type="ECO:0000259" key="5">
    <source>
        <dbReference type="PROSITE" id="PS50850"/>
    </source>
</evidence>
<dbReference type="InterPro" id="IPR036259">
    <property type="entry name" value="MFS_trans_sf"/>
</dbReference>
<dbReference type="GO" id="GO:0022857">
    <property type="term" value="F:transmembrane transporter activity"/>
    <property type="evidence" value="ECO:0007669"/>
    <property type="project" value="InterPro"/>
</dbReference>
<feature type="transmembrane region" description="Helical" evidence="4">
    <location>
        <begin position="81"/>
        <end position="100"/>
    </location>
</feature>
<dbReference type="AlphaFoldDB" id="A0A4R6QL46"/>
<comment type="caution">
    <text evidence="6">The sequence shown here is derived from an EMBL/GenBank/DDBJ whole genome shotgun (WGS) entry which is preliminary data.</text>
</comment>
<evidence type="ECO:0000256" key="4">
    <source>
        <dbReference type="SAM" id="Phobius"/>
    </source>
</evidence>
<feature type="transmembrane region" description="Helical" evidence="4">
    <location>
        <begin position="262"/>
        <end position="279"/>
    </location>
</feature>
<feature type="transmembrane region" description="Helical" evidence="4">
    <location>
        <begin position="380"/>
        <end position="401"/>
    </location>
</feature>
<dbReference type="FunCoup" id="A0A4R6QL46">
    <property type="interactions" value="355"/>
</dbReference>
<dbReference type="InParanoid" id="A0A4R6QL46"/>
<dbReference type="OrthoDB" id="3573349at2"/>
<evidence type="ECO:0000256" key="3">
    <source>
        <dbReference type="ARBA" id="ARBA00023136"/>
    </source>
</evidence>
<proteinExistence type="predicted"/>
<feature type="transmembrane region" description="Helical" evidence="4">
    <location>
        <begin position="348"/>
        <end position="368"/>
    </location>
</feature>
<dbReference type="Pfam" id="PF07690">
    <property type="entry name" value="MFS_1"/>
    <property type="match status" value="1"/>
</dbReference>
<dbReference type="InterPro" id="IPR050327">
    <property type="entry name" value="Proton-linked_MCT"/>
</dbReference>
<keyword evidence="7" id="KW-1185">Reference proteome</keyword>
<feature type="transmembrane region" description="Helical" evidence="4">
    <location>
        <begin position="173"/>
        <end position="191"/>
    </location>
</feature>
<evidence type="ECO:0000313" key="6">
    <source>
        <dbReference type="EMBL" id="TDP63299.1"/>
    </source>
</evidence>
<feature type="transmembrane region" description="Helical" evidence="4">
    <location>
        <begin position="291"/>
        <end position="309"/>
    </location>
</feature>